<evidence type="ECO:0000313" key="1">
    <source>
        <dbReference type="EMBL" id="RXM36947.1"/>
    </source>
</evidence>
<organism evidence="1 2">
    <name type="scientific">Acipenser ruthenus</name>
    <name type="common">Sterlet sturgeon</name>
    <dbReference type="NCBI Taxonomy" id="7906"/>
    <lineage>
        <taxon>Eukaryota</taxon>
        <taxon>Metazoa</taxon>
        <taxon>Chordata</taxon>
        <taxon>Craniata</taxon>
        <taxon>Vertebrata</taxon>
        <taxon>Euteleostomi</taxon>
        <taxon>Actinopterygii</taxon>
        <taxon>Chondrostei</taxon>
        <taxon>Acipenseriformes</taxon>
        <taxon>Acipenseridae</taxon>
        <taxon>Acipenser</taxon>
    </lineage>
</organism>
<protein>
    <submittedName>
        <fullName evidence="1">Zinc transporter ZIP11</fullName>
    </submittedName>
</protein>
<keyword evidence="2" id="KW-1185">Reference proteome</keyword>
<name>A0A444UP56_ACIRT</name>
<sequence>MACKTLLLDVHRTAHSVGNFSAHDLVQQLTAFAGVCKKCGEALYGQLSGMVEPVAGVLGAFAVVVAEPLHPYALAFAARAMVYVAMDNIIPEAQVR</sequence>
<dbReference type="Proteomes" id="UP000289886">
    <property type="component" value="Unassembled WGS sequence"/>
</dbReference>
<proteinExistence type="predicted"/>
<dbReference type="EMBL" id="SCEB01214158">
    <property type="protein sequence ID" value="RXM36947.1"/>
    <property type="molecule type" value="Genomic_DNA"/>
</dbReference>
<dbReference type="AlphaFoldDB" id="A0A444UP56"/>
<gene>
    <name evidence="1" type="ORF">EOD39_3262</name>
</gene>
<evidence type="ECO:0000313" key="2">
    <source>
        <dbReference type="Proteomes" id="UP000289886"/>
    </source>
</evidence>
<accession>A0A444UP56</accession>
<comment type="caution">
    <text evidence="1">The sequence shown here is derived from an EMBL/GenBank/DDBJ whole genome shotgun (WGS) entry which is preliminary data.</text>
</comment>
<reference evidence="1 2" key="1">
    <citation type="submission" date="2019-01" db="EMBL/GenBank/DDBJ databases">
        <title>Draft Genome and Complete Hox-Cluster Characterization of the Sterlet Sturgeon (Acipenser ruthenus).</title>
        <authorList>
            <person name="Wei Q."/>
        </authorList>
    </citation>
    <scope>NUCLEOTIDE SEQUENCE [LARGE SCALE GENOMIC DNA]</scope>
    <source>
        <strain evidence="1">WHYD16114868_AA</strain>
        <tissue evidence="1">Blood</tissue>
    </source>
</reference>